<dbReference type="InterPro" id="IPR015422">
    <property type="entry name" value="PyrdxlP-dep_Trfase_small"/>
</dbReference>
<dbReference type="EMBL" id="CP036290">
    <property type="protein sequence ID" value="QDU85552.1"/>
    <property type="molecule type" value="Genomic_DNA"/>
</dbReference>
<dbReference type="Gene3D" id="3.40.640.10">
    <property type="entry name" value="Type I PLP-dependent aspartate aminotransferase-like (Major domain)"/>
    <property type="match status" value="1"/>
</dbReference>
<reference evidence="8 9" key="1">
    <citation type="submission" date="2019-02" db="EMBL/GenBank/DDBJ databases">
        <title>Deep-cultivation of Planctomycetes and their phenomic and genomic characterization uncovers novel biology.</title>
        <authorList>
            <person name="Wiegand S."/>
            <person name="Jogler M."/>
            <person name="Boedeker C."/>
            <person name="Pinto D."/>
            <person name="Vollmers J."/>
            <person name="Rivas-Marin E."/>
            <person name="Kohn T."/>
            <person name="Peeters S.H."/>
            <person name="Heuer A."/>
            <person name="Rast P."/>
            <person name="Oberbeckmann S."/>
            <person name="Bunk B."/>
            <person name="Jeske O."/>
            <person name="Meyerdierks A."/>
            <person name="Storesund J.E."/>
            <person name="Kallscheuer N."/>
            <person name="Luecker S."/>
            <person name="Lage O.M."/>
            <person name="Pohl T."/>
            <person name="Merkel B.J."/>
            <person name="Hornburger P."/>
            <person name="Mueller R.-W."/>
            <person name="Bruemmer F."/>
            <person name="Labrenz M."/>
            <person name="Spormann A.M."/>
            <person name="Op den Camp H."/>
            <person name="Overmann J."/>
            <person name="Amann R."/>
            <person name="Jetten M.S.M."/>
            <person name="Mascher T."/>
            <person name="Medema M.H."/>
            <person name="Devos D.P."/>
            <person name="Kaster A.-K."/>
            <person name="Ovreas L."/>
            <person name="Rohde M."/>
            <person name="Galperin M.Y."/>
            <person name="Jogler C."/>
        </authorList>
    </citation>
    <scope>NUCLEOTIDE SEQUENCE [LARGE SCALE GENOMIC DNA]</scope>
    <source>
        <strain evidence="8 9">Pla163</strain>
    </source>
</reference>
<dbReference type="EC" id="2.6.1.-" evidence="6"/>
<proteinExistence type="inferred from homology"/>
<dbReference type="Pfam" id="PF00155">
    <property type="entry name" value="Aminotran_1_2"/>
    <property type="match status" value="1"/>
</dbReference>
<evidence type="ECO:0000256" key="5">
    <source>
        <dbReference type="ARBA" id="ARBA00022898"/>
    </source>
</evidence>
<comment type="cofactor">
    <cofactor evidence="1 6">
        <name>pyridoxal 5'-phosphate</name>
        <dbReference type="ChEBI" id="CHEBI:597326"/>
    </cofactor>
</comment>
<keyword evidence="9" id="KW-1185">Reference proteome</keyword>
<evidence type="ECO:0000313" key="8">
    <source>
        <dbReference type="EMBL" id="QDU85552.1"/>
    </source>
</evidence>
<dbReference type="Gene3D" id="3.90.1150.10">
    <property type="entry name" value="Aspartate Aminotransferase, domain 1"/>
    <property type="match status" value="1"/>
</dbReference>
<dbReference type="GO" id="GO:0030170">
    <property type="term" value="F:pyridoxal phosphate binding"/>
    <property type="evidence" value="ECO:0007669"/>
    <property type="project" value="InterPro"/>
</dbReference>
<dbReference type="InterPro" id="IPR015424">
    <property type="entry name" value="PyrdxlP-dep_Trfase"/>
</dbReference>
<sequence length="394" mass="42663" precursor="true">MSIRPSRKAARFTESVIREMSRVCREHGGINLAQGFPDFPAPLAMKDAAARAIAQDVNQYAVTWGAPALRQAIARRATAYNGLFAGTGGVDPDAHVTVCCGATEAMIAALLAVLDPGDEVVIFEPFYENYGPDCILSGAVPRFVRLREPDWSFDADELRAAITPRTRAIVVNTPHNPTGAVFGRDELEVIAALCREHDLIAITDEIYEYILYGDARHVSLATLDGMAERTITISGLSKTWSATGWRIGWAIAEPGATGAIRKVHDFLTVGAPAPLQEAAAEALDFGPDYFAGLGKDYTARRDLLVPALEAAGYRVFVPAGAYYAMCDIRGVTDLDDVSYAHELVRDGGVATVPGSSFYADPRDGRHLIRFCFAKRRETLEAAVRVLTERVGARS</sequence>
<dbReference type="PROSITE" id="PS00105">
    <property type="entry name" value="AA_TRANSFER_CLASS_1"/>
    <property type="match status" value="1"/>
</dbReference>
<evidence type="ECO:0000256" key="1">
    <source>
        <dbReference type="ARBA" id="ARBA00001933"/>
    </source>
</evidence>
<dbReference type="InterPro" id="IPR004838">
    <property type="entry name" value="NHTrfase_class1_PyrdxlP-BS"/>
</dbReference>
<evidence type="ECO:0000313" key="9">
    <source>
        <dbReference type="Proteomes" id="UP000319342"/>
    </source>
</evidence>
<dbReference type="FunFam" id="3.40.640.10:FF:000033">
    <property type="entry name" value="Aspartate aminotransferase"/>
    <property type="match status" value="1"/>
</dbReference>
<keyword evidence="3 6" id="KW-0032">Aminotransferase</keyword>
<evidence type="ECO:0000256" key="6">
    <source>
        <dbReference type="RuleBase" id="RU000481"/>
    </source>
</evidence>
<keyword evidence="5" id="KW-0663">Pyridoxal phosphate</keyword>
<dbReference type="OrthoDB" id="231967at2"/>
<evidence type="ECO:0000256" key="4">
    <source>
        <dbReference type="ARBA" id="ARBA00022679"/>
    </source>
</evidence>
<dbReference type="PANTHER" id="PTHR43807:SF20">
    <property type="entry name" value="FI04487P"/>
    <property type="match status" value="1"/>
</dbReference>
<dbReference type="InterPro" id="IPR051326">
    <property type="entry name" value="Kynurenine-oxoglutarate_AT"/>
</dbReference>
<name>A0A518D243_9BACT</name>
<comment type="similarity">
    <text evidence="2 6">Belongs to the class-I pyridoxal-phosphate-dependent aminotransferase family.</text>
</comment>
<dbReference type="GO" id="GO:0016212">
    <property type="term" value="F:kynurenine-oxoglutarate transaminase activity"/>
    <property type="evidence" value="ECO:0007669"/>
    <property type="project" value="TreeGrafter"/>
</dbReference>
<dbReference type="PANTHER" id="PTHR43807">
    <property type="entry name" value="FI04487P"/>
    <property type="match status" value="1"/>
</dbReference>
<dbReference type="SUPFAM" id="SSF53383">
    <property type="entry name" value="PLP-dependent transferases"/>
    <property type="match status" value="1"/>
</dbReference>
<protein>
    <recommendedName>
        <fullName evidence="6">Aminotransferase</fullName>
        <ecNumber evidence="6">2.6.1.-</ecNumber>
    </recommendedName>
</protein>
<dbReference type="CDD" id="cd00609">
    <property type="entry name" value="AAT_like"/>
    <property type="match status" value="1"/>
</dbReference>
<evidence type="ECO:0000256" key="3">
    <source>
        <dbReference type="ARBA" id="ARBA00022576"/>
    </source>
</evidence>
<dbReference type="InterPro" id="IPR015421">
    <property type="entry name" value="PyrdxlP-dep_Trfase_major"/>
</dbReference>
<keyword evidence="4 6" id="KW-0808">Transferase</keyword>
<dbReference type="InterPro" id="IPR004839">
    <property type="entry name" value="Aminotransferase_I/II_large"/>
</dbReference>
<dbReference type="GO" id="GO:0005737">
    <property type="term" value="C:cytoplasm"/>
    <property type="evidence" value="ECO:0007669"/>
    <property type="project" value="TreeGrafter"/>
</dbReference>
<dbReference type="RefSeq" id="WP_145189108.1">
    <property type="nucleotide sequence ID" value="NZ_CP036290.1"/>
</dbReference>
<organism evidence="8 9">
    <name type="scientific">Rohdeia mirabilis</name>
    <dbReference type="NCBI Taxonomy" id="2528008"/>
    <lineage>
        <taxon>Bacteria</taxon>
        <taxon>Pseudomonadati</taxon>
        <taxon>Planctomycetota</taxon>
        <taxon>Planctomycetia</taxon>
        <taxon>Planctomycetia incertae sedis</taxon>
        <taxon>Rohdeia</taxon>
    </lineage>
</organism>
<evidence type="ECO:0000259" key="7">
    <source>
        <dbReference type="Pfam" id="PF00155"/>
    </source>
</evidence>
<gene>
    <name evidence="8" type="primary">ybdL</name>
    <name evidence="8" type="ORF">Pla163_26840</name>
</gene>
<accession>A0A518D243</accession>
<dbReference type="AlphaFoldDB" id="A0A518D243"/>
<feature type="domain" description="Aminotransferase class I/classII large" evidence="7">
    <location>
        <begin position="29"/>
        <end position="385"/>
    </location>
</feature>
<evidence type="ECO:0000256" key="2">
    <source>
        <dbReference type="ARBA" id="ARBA00007441"/>
    </source>
</evidence>
<dbReference type="Proteomes" id="UP000319342">
    <property type="component" value="Chromosome"/>
</dbReference>